<name>A0ABN4YWY5_SPOUR</name>
<protein>
    <submittedName>
        <fullName evidence="1">Uncharacterized protein</fullName>
    </submittedName>
</protein>
<dbReference type="EMBL" id="CP015108">
    <property type="protein sequence ID" value="ARF14896.1"/>
    <property type="molecule type" value="Genomic_DNA"/>
</dbReference>
<dbReference type="Proteomes" id="UP000192486">
    <property type="component" value="Chromosome"/>
</dbReference>
<gene>
    <name evidence="1" type="ORF">SporoS204_12475</name>
</gene>
<sequence>MFDFSKLPISHARPLVGIATGLEGLRCTAKEGINEGKLYKELNKQLTLLETSQDIHEDELMAIEQASNGFVAALEEKEEVQLRIDWMQCLYNVKTSLASATTSTEADGLRAMLSSVQTCPLKSELLNEIERLTVSLPPKSEPTQKSVHDQVMEIAIEQAGTSFINLGRAGREHVIGELIKKFGKDVPLISIKEAVSSLEHEVDELAKIADVQTLQIKLETLPLSNYSHLSPERKQMVAEQLLENKKWKGLASLDRLIHQLDAKLSAVEKQEELKAMSNHSPVILNIKHLDSSKILFNSL</sequence>
<keyword evidence="2" id="KW-1185">Reference proteome</keyword>
<organism evidence="1 2">
    <name type="scientific">Sporosarcina ureae</name>
    <dbReference type="NCBI Taxonomy" id="1571"/>
    <lineage>
        <taxon>Bacteria</taxon>
        <taxon>Bacillati</taxon>
        <taxon>Bacillota</taxon>
        <taxon>Bacilli</taxon>
        <taxon>Bacillales</taxon>
        <taxon>Caryophanaceae</taxon>
        <taxon>Sporosarcina</taxon>
    </lineage>
</organism>
<accession>A0ABN4YWY5</accession>
<evidence type="ECO:0000313" key="1">
    <source>
        <dbReference type="EMBL" id="ARF14896.1"/>
    </source>
</evidence>
<dbReference type="RefSeq" id="WP_029055280.1">
    <property type="nucleotide sequence ID" value="NZ_CP015108.1"/>
</dbReference>
<proteinExistence type="predicted"/>
<evidence type="ECO:0000313" key="2">
    <source>
        <dbReference type="Proteomes" id="UP000192486"/>
    </source>
</evidence>
<reference evidence="1 2" key="1">
    <citation type="submission" date="2016-04" db="EMBL/GenBank/DDBJ databases">
        <title>Comparative Genomics and Epigenetics of Sporosarcina ureae.</title>
        <authorList>
            <person name="Oliver A.S."/>
            <person name="Cooper K.K."/>
        </authorList>
    </citation>
    <scope>NUCLEOTIDE SEQUENCE [LARGE SCALE GENOMIC DNA]</scope>
    <source>
        <strain evidence="1 2">S204</strain>
    </source>
</reference>